<dbReference type="OMA" id="PMANLQF"/>
<dbReference type="VEuPathDB" id="FungiDB:HCDG_02153"/>
<evidence type="ECO:0000313" key="1">
    <source>
        <dbReference type="EMBL" id="EER44123.1"/>
    </source>
</evidence>
<proteinExistence type="predicted"/>
<accession>C6H6V2</accession>
<dbReference type="AlphaFoldDB" id="C6H6V2"/>
<name>C6H6V2_AJECH</name>
<organism evidence="1 2">
    <name type="scientific">Ajellomyces capsulatus (strain H143)</name>
    <name type="common">Darling's disease fungus</name>
    <name type="synonym">Histoplasma capsulatum</name>
    <dbReference type="NCBI Taxonomy" id="544712"/>
    <lineage>
        <taxon>Eukaryota</taxon>
        <taxon>Fungi</taxon>
        <taxon>Dikarya</taxon>
        <taxon>Ascomycota</taxon>
        <taxon>Pezizomycotina</taxon>
        <taxon>Eurotiomycetes</taxon>
        <taxon>Eurotiomycetidae</taxon>
        <taxon>Onygenales</taxon>
        <taxon>Ajellomycetaceae</taxon>
        <taxon>Histoplasma</taxon>
    </lineage>
</organism>
<dbReference type="Proteomes" id="UP000002624">
    <property type="component" value="Unassembled WGS sequence"/>
</dbReference>
<sequence length="154" mass="16837">MVSAPCSCLSDFIIPSPCGLGVDGICSFLVGSVLGGSSGYGARLPTVRMTHVALRQKPHQNLPRLDLKHDLNLPDLIFFGGPFGNAPIPETKRINSRFQGLNHRNSLNWLNFDSLKVTWSSVQPMANLQFRDLAVQLLPAVRNERTKPAAMVGE</sequence>
<reference evidence="2" key="1">
    <citation type="submission" date="2009-05" db="EMBL/GenBank/DDBJ databases">
        <title>The genome sequence of Ajellomyces capsulatus strain H143.</title>
        <authorList>
            <person name="Champion M."/>
            <person name="Cuomo C.A."/>
            <person name="Ma L.-J."/>
            <person name="Henn M.R."/>
            <person name="Sil A."/>
            <person name="Goldman B."/>
            <person name="Young S.K."/>
            <person name="Kodira C.D."/>
            <person name="Zeng Q."/>
            <person name="Koehrsen M."/>
            <person name="Alvarado L."/>
            <person name="Berlin A.M."/>
            <person name="Borenstein D."/>
            <person name="Chen Z."/>
            <person name="Engels R."/>
            <person name="Freedman E."/>
            <person name="Gellesch M."/>
            <person name="Goldberg J."/>
            <person name="Griggs A."/>
            <person name="Gujja S."/>
            <person name="Heiman D.I."/>
            <person name="Hepburn T.A."/>
            <person name="Howarth C."/>
            <person name="Jen D."/>
            <person name="Larson L."/>
            <person name="Lewis B."/>
            <person name="Mehta T."/>
            <person name="Park D."/>
            <person name="Pearson M."/>
            <person name="Roberts A."/>
            <person name="Saif S."/>
            <person name="Shea T.D."/>
            <person name="Shenoy N."/>
            <person name="Sisk P."/>
            <person name="Stolte C."/>
            <person name="Sykes S."/>
            <person name="Walk T."/>
            <person name="White J."/>
            <person name="Yandava C."/>
            <person name="Klein B."/>
            <person name="McEwen J.G."/>
            <person name="Puccia R."/>
            <person name="Goldman G.H."/>
            <person name="Felipe M.S."/>
            <person name="Nino-Vega G."/>
            <person name="San-Blas G."/>
            <person name="Taylor J.W."/>
            <person name="Mendoza L."/>
            <person name="Galagan J.E."/>
            <person name="Nusbaum C."/>
            <person name="Birren B.W."/>
        </authorList>
    </citation>
    <scope>NUCLEOTIDE SEQUENCE [LARGE SCALE GENOMIC DNA]</scope>
    <source>
        <strain evidence="2">H143</strain>
    </source>
</reference>
<dbReference type="HOGENOM" id="CLU_1730886_0_0_1"/>
<protein>
    <submittedName>
        <fullName evidence="1">Uncharacterized protein</fullName>
    </submittedName>
</protein>
<gene>
    <name evidence="1" type="ORF">HCDG_02153</name>
</gene>
<evidence type="ECO:0000313" key="2">
    <source>
        <dbReference type="Proteomes" id="UP000002624"/>
    </source>
</evidence>
<dbReference type="EMBL" id="GG692420">
    <property type="protein sequence ID" value="EER44123.1"/>
    <property type="molecule type" value="Genomic_DNA"/>
</dbReference>